<accession>A0ACC2FLV1</accession>
<keyword evidence="2" id="KW-1185">Reference proteome</keyword>
<evidence type="ECO:0000313" key="2">
    <source>
        <dbReference type="Proteomes" id="UP001157502"/>
    </source>
</evidence>
<organism evidence="1 2">
    <name type="scientific">Dallia pectoralis</name>
    <name type="common">Alaska blackfish</name>
    <dbReference type="NCBI Taxonomy" id="75939"/>
    <lineage>
        <taxon>Eukaryota</taxon>
        <taxon>Metazoa</taxon>
        <taxon>Chordata</taxon>
        <taxon>Craniata</taxon>
        <taxon>Vertebrata</taxon>
        <taxon>Euteleostomi</taxon>
        <taxon>Actinopterygii</taxon>
        <taxon>Neopterygii</taxon>
        <taxon>Teleostei</taxon>
        <taxon>Protacanthopterygii</taxon>
        <taxon>Esociformes</taxon>
        <taxon>Umbridae</taxon>
        <taxon>Dallia</taxon>
    </lineage>
</organism>
<sequence>MPGSERHNGTKRKPESSTSCALQPHASSGIHQPIGPPHTSAGNMTSKDGKIQSKSSMSSSKRKRNKSAKHGRESEVGQGPGFSALASAAPPSVSAVKPLVEYDDISSDSDTFSDPPSARPADRGLGDRSEPALDYSKVEGGTAVGRDGRAHKHRHSRKKSKDPHKVRDCVDVGRGTKKKSSKDRERGSSGKDKEKVAQSSVASLSSGSRRQGQLEADVGPKRGELPPSSQAQPVASVGSSTSSTSSSRSKEAGPSGKSRKDKQQRREGRTEAASSQKVRADRSHRKTSKSRKSSPKSKGPASSSRGSPRRKVPAPKPSPSPPRRGGNGSPMVSSYSQEVEESYHHQRRRPAPQSPSPYREMSRRSRQRSDSPYLSRHRSSSYERDDSPYSRRRSVSPYGNRRSSSTSPVSRRSVRSRSRSPLPFSRRSSSRSRNKKHSSSAGGGGSHSSRPTSRSPPSSSSRLPLNSSLGAELSRRKKERQAAVAAARPPSPPPLARRTTGSTSRPFKAESERAPDRNSVPPVDPHPPSSTAHPADPPGGEEQGSAPQPTTFSSPAPPQHGGQVTALAPPPPPATAVVQLQPPPPQGQTEFGAVPPTALSLATPQPRSPAPLPTRSPVRQTPFHKTSTLPLLPLPPMLLGDCQDSPKKSTPPQRSSKKEKELRSRPSLIDLPLPPTLAGGEPSPPQSPVYRAPPPPQSTLKKRPKFCCPRYGERKQTQSDWGKRCVDKFDIIGIIGEGTYGQVYKAKDKDTGELVALKKVRLDNEKEGFPITAIREIKILRQLNHRSVVNMKEIVTDKQDALDFKKDKGAFYLVFEYMDHDLMGLLESGLCQFSQEHVRSFMRQLMEGLEYCHKKNFLHRDIKCSNILLNNSGQIKLADFGLARLYSSEESRPYTNKVITLWYRPPELLLGEERYSPAIDVWSCGCILGELFTKKPIFQANQELLQLELISRLCGSPCPASWPDVIKLPYFNTMKPKKQYRRRLREEFAFLPAQALDLLDRMLTLDPARRCTAEQALNSDFLCNVEPSKMSPPDLPHWQDCHELWSKKRRRQRQSGLPEDVPVPKVPRKDPSGASSGENSRPQASPAGAPPPPPGRPASSAMSANELAGLGAAAEQLNQTELAVLLNLLQRQTDLSLPQMAQLLNVSSNPESQQQLETLSQSLSALTEASHHRGAPEDQAPARSQPPEPPPEPQEPSPMHTEPSLSQDDQTNLLALLLGQLIKPQTETAEQGDESNGVQSEEVVMRGSSASAADRKDSTKRKQPPTTNQTLQPSERRPPSPPGPPPSALPGQQHSGSEPGQDISPAVAAALLQLISKQDPEAASIGPHAQSSRDHSPAVDTAARALPPSAWTTDSPKPSPAREPLSGMASAAPSPAAQFPKDQDLRFAHGASR</sequence>
<evidence type="ECO:0000313" key="1">
    <source>
        <dbReference type="EMBL" id="KAJ7992323.1"/>
    </source>
</evidence>
<dbReference type="EMBL" id="CM055752">
    <property type="protein sequence ID" value="KAJ7992323.1"/>
    <property type="molecule type" value="Genomic_DNA"/>
</dbReference>
<protein>
    <submittedName>
        <fullName evidence="1">Uncharacterized protein</fullName>
    </submittedName>
</protein>
<reference evidence="1" key="1">
    <citation type="submission" date="2021-05" db="EMBL/GenBank/DDBJ databases">
        <authorList>
            <person name="Pan Q."/>
            <person name="Jouanno E."/>
            <person name="Zahm M."/>
            <person name="Klopp C."/>
            <person name="Cabau C."/>
            <person name="Louis A."/>
            <person name="Berthelot C."/>
            <person name="Parey E."/>
            <person name="Roest Crollius H."/>
            <person name="Montfort J."/>
            <person name="Robinson-Rechavi M."/>
            <person name="Bouchez O."/>
            <person name="Lampietro C."/>
            <person name="Lopez Roques C."/>
            <person name="Donnadieu C."/>
            <person name="Postlethwait J."/>
            <person name="Bobe J."/>
            <person name="Dillon D."/>
            <person name="Chandos A."/>
            <person name="von Hippel F."/>
            <person name="Guiguen Y."/>
        </authorList>
    </citation>
    <scope>NUCLEOTIDE SEQUENCE</scope>
    <source>
        <strain evidence="1">YG-Jan2019</strain>
    </source>
</reference>
<dbReference type="Proteomes" id="UP001157502">
    <property type="component" value="Chromosome 25"/>
</dbReference>
<gene>
    <name evidence="1" type="ORF">DPEC_G00277340</name>
</gene>
<proteinExistence type="predicted"/>
<name>A0ACC2FLV1_DALPE</name>
<comment type="caution">
    <text evidence="1">The sequence shown here is derived from an EMBL/GenBank/DDBJ whole genome shotgun (WGS) entry which is preliminary data.</text>
</comment>